<dbReference type="Gene3D" id="3.30.300.30">
    <property type="match status" value="1"/>
</dbReference>
<keyword evidence="4" id="KW-1185">Reference proteome</keyword>
<evidence type="ECO:0000259" key="2">
    <source>
        <dbReference type="Pfam" id="PF13193"/>
    </source>
</evidence>
<sequence length="607" mass="67021">MLPTRHLLRHFALCEASPALPSLLLFNLASHHAKVQLNSKPAVVDRRTGNQHSYQDLVADVARLRLTLLDGKDDLNEARIAFLFPNGYSYVVAQWAVWAAGGIAVPLCTSHPPPELLYTLTDSQSSRVLAHPDYESIIRDVSSAAKIPSLTLPDSTIVLGASNPPLPPIHPPVALSSHRRALIIYTSGTTGSPKGVVTTHAAIAAQTETLVRAWQWTETDRILHVLPLHHVHGVVNALQCPLWAGATVEMTHFDAGEVWERWIRGSKGEEEKISVFMAVPTIYCEFRKCIFGRMGMANAIRSIARVLPLSCILQSPNTFFPSAKLIHHHSSLPPDRQRLATAACAQHRLTVSGSAALPTPLRRAWQNVSGGQVLLERYGMTEIGMALSGGYEVEERIEGTVGLPLPGVQVRLMAEDDAPDTARDVTEEMEVPGEIQVKGPSVFKEYWNRPEATRKEFTEDGWFKTGDIGVRKPPEGHFAIMGRKSVDIIKSGGYKLSALEIEREMLAHPDVRDVAVVAVDDPEWGQRVAAVLVVEEGKPDRIPHSHVPENRLSQPLDLPTLRDYFKPRMAHYKIPTMMKIVDGQLPRNVMGKVNKKELVKLFGEGSK</sequence>
<dbReference type="PROSITE" id="PS00455">
    <property type="entry name" value="AMP_BINDING"/>
    <property type="match status" value="1"/>
</dbReference>
<dbReference type="GO" id="GO:0031956">
    <property type="term" value="F:medium-chain fatty acid-CoA ligase activity"/>
    <property type="evidence" value="ECO:0007669"/>
    <property type="project" value="TreeGrafter"/>
</dbReference>
<dbReference type="InterPro" id="IPR042099">
    <property type="entry name" value="ANL_N_sf"/>
</dbReference>
<dbReference type="Gene3D" id="3.40.50.12780">
    <property type="entry name" value="N-terminal domain of ligase-like"/>
    <property type="match status" value="2"/>
</dbReference>
<evidence type="ECO:0000313" key="3">
    <source>
        <dbReference type="EMBL" id="RUS32694.1"/>
    </source>
</evidence>
<dbReference type="PANTHER" id="PTHR43201">
    <property type="entry name" value="ACYL-COA SYNTHETASE"/>
    <property type="match status" value="1"/>
</dbReference>
<dbReference type="SUPFAM" id="SSF56801">
    <property type="entry name" value="Acetyl-CoA synthetase-like"/>
    <property type="match status" value="1"/>
</dbReference>
<dbReference type="CDD" id="cd05941">
    <property type="entry name" value="MCS"/>
    <property type="match status" value="1"/>
</dbReference>
<dbReference type="InterPro" id="IPR020845">
    <property type="entry name" value="AMP-binding_CS"/>
</dbReference>
<dbReference type="GO" id="GO:0006631">
    <property type="term" value="P:fatty acid metabolic process"/>
    <property type="evidence" value="ECO:0007669"/>
    <property type="project" value="TreeGrafter"/>
</dbReference>
<accession>A0A433QSC6</accession>
<evidence type="ECO:0000259" key="1">
    <source>
        <dbReference type="Pfam" id="PF00501"/>
    </source>
</evidence>
<name>A0A433QSC6_9FUNG</name>
<dbReference type="EMBL" id="RBNJ01001846">
    <property type="protein sequence ID" value="RUS32694.1"/>
    <property type="molecule type" value="Genomic_DNA"/>
</dbReference>
<dbReference type="InterPro" id="IPR025110">
    <property type="entry name" value="AMP-bd_C"/>
</dbReference>
<feature type="domain" description="AMP-binding enzyme C-terminal" evidence="2">
    <location>
        <begin position="500"/>
        <end position="592"/>
    </location>
</feature>
<feature type="domain" description="AMP-dependent synthetase/ligase" evidence="1">
    <location>
        <begin position="36"/>
        <end position="447"/>
    </location>
</feature>
<dbReference type="AlphaFoldDB" id="A0A433QSC6"/>
<reference evidence="3 4" key="1">
    <citation type="journal article" date="2018" name="New Phytol.">
        <title>Phylogenomics of Endogonaceae and evolution of mycorrhizas within Mucoromycota.</title>
        <authorList>
            <person name="Chang Y."/>
            <person name="Desiro A."/>
            <person name="Na H."/>
            <person name="Sandor L."/>
            <person name="Lipzen A."/>
            <person name="Clum A."/>
            <person name="Barry K."/>
            <person name="Grigoriev I.V."/>
            <person name="Martin F.M."/>
            <person name="Stajich J.E."/>
            <person name="Smith M.E."/>
            <person name="Bonito G."/>
            <person name="Spatafora J.W."/>
        </authorList>
    </citation>
    <scope>NUCLEOTIDE SEQUENCE [LARGE SCALE GENOMIC DNA]</scope>
    <source>
        <strain evidence="3 4">AD002</strain>
    </source>
</reference>
<gene>
    <name evidence="3" type="ORF">BC938DRAFT_474571</name>
</gene>
<dbReference type="Proteomes" id="UP000274822">
    <property type="component" value="Unassembled WGS sequence"/>
</dbReference>
<dbReference type="Pfam" id="PF00501">
    <property type="entry name" value="AMP-binding"/>
    <property type="match status" value="1"/>
</dbReference>
<protein>
    <submittedName>
        <fullName evidence="3">Uncharacterized protein</fullName>
    </submittedName>
</protein>
<dbReference type="InterPro" id="IPR000873">
    <property type="entry name" value="AMP-dep_synth/lig_dom"/>
</dbReference>
<evidence type="ECO:0000313" key="4">
    <source>
        <dbReference type="Proteomes" id="UP000274822"/>
    </source>
</evidence>
<comment type="caution">
    <text evidence="3">The sequence shown here is derived from an EMBL/GenBank/DDBJ whole genome shotgun (WGS) entry which is preliminary data.</text>
</comment>
<dbReference type="PANTHER" id="PTHR43201:SF28">
    <property type="entry name" value="ENZYME, PUTATIVE (AFU_ORTHOLOGUE AFUA_7G01530)-RELATED"/>
    <property type="match status" value="1"/>
</dbReference>
<dbReference type="Pfam" id="PF13193">
    <property type="entry name" value="AMP-binding_C"/>
    <property type="match status" value="1"/>
</dbReference>
<organism evidence="3 4">
    <name type="scientific">Jimgerdemannia flammicorona</name>
    <dbReference type="NCBI Taxonomy" id="994334"/>
    <lineage>
        <taxon>Eukaryota</taxon>
        <taxon>Fungi</taxon>
        <taxon>Fungi incertae sedis</taxon>
        <taxon>Mucoromycota</taxon>
        <taxon>Mucoromycotina</taxon>
        <taxon>Endogonomycetes</taxon>
        <taxon>Endogonales</taxon>
        <taxon>Endogonaceae</taxon>
        <taxon>Jimgerdemannia</taxon>
    </lineage>
</organism>
<dbReference type="InterPro" id="IPR045851">
    <property type="entry name" value="AMP-bd_C_sf"/>
</dbReference>
<proteinExistence type="predicted"/>